<reference evidence="2" key="1">
    <citation type="journal article" date="2017" name="Curr. Microbiol.">
        <title>Genomic Diversity of Type B3 Bacteriophages of Caulobacter crescentus.</title>
        <authorList>
            <person name="Ash K.T."/>
            <person name="Drake K.M."/>
            <person name="Gibbs W.S."/>
            <person name="Ely B."/>
        </authorList>
    </citation>
    <scope>NUCLEOTIDE SEQUENCE [LARGE SCALE GENOMIC DNA]</scope>
</reference>
<dbReference type="Proteomes" id="UP000222485">
    <property type="component" value="Genome"/>
</dbReference>
<dbReference type="EMBL" id="KY555146">
    <property type="protein sequence ID" value="ARB15158.1"/>
    <property type="molecule type" value="Genomic_DNA"/>
</dbReference>
<organism evidence="1 2">
    <name type="scientific">Caulobacter phage Ccr32</name>
    <dbReference type="NCBI Taxonomy" id="1959738"/>
    <lineage>
        <taxon>Viruses</taxon>
        <taxon>Duplodnaviria</taxon>
        <taxon>Heunggongvirae</taxon>
        <taxon>Uroviricota</taxon>
        <taxon>Caudoviricetes</taxon>
        <taxon>Jeanschmidtviridae</taxon>
        <taxon>Shapirovirus</taxon>
        <taxon>Shapirovirus cbk</taxon>
    </lineage>
</organism>
<evidence type="ECO:0000313" key="1">
    <source>
        <dbReference type="EMBL" id="ARB15158.1"/>
    </source>
</evidence>
<gene>
    <name evidence="1" type="ORF">Ccr32_gp240</name>
</gene>
<protein>
    <submittedName>
        <fullName evidence="1">Uncharacterized protein</fullName>
    </submittedName>
</protein>
<proteinExistence type="predicted"/>
<evidence type="ECO:0000313" key="2">
    <source>
        <dbReference type="Proteomes" id="UP000222485"/>
    </source>
</evidence>
<accession>A0A1V0EE35</accession>
<sequence length="127" mass="14733">MKLATQDRTDPRLNARYRLAKAVFYYGGPHEYPIHLNDWWNEVTPADVEDRISELCRELSKLSGQTLAPATFYERMKLGFVDLPEVKDEDFAALSETTRNNLLAMQDRFSVHGSGFMLYWNIVKEEA</sequence>
<name>A0A1V0EE35_9CAUD</name>